<keyword evidence="1" id="KW-0677">Repeat</keyword>
<dbReference type="CDD" id="cd05819">
    <property type="entry name" value="NHL"/>
    <property type="match status" value="1"/>
</dbReference>
<dbReference type="PANTHER" id="PTHR24104:SF25">
    <property type="entry name" value="PROTEIN LIN-41"/>
    <property type="match status" value="1"/>
</dbReference>
<dbReference type="GO" id="GO:0061630">
    <property type="term" value="F:ubiquitin protein ligase activity"/>
    <property type="evidence" value="ECO:0007669"/>
    <property type="project" value="TreeGrafter"/>
</dbReference>
<dbReference type="PANTHER" id="PTHR24104">
    <property type="entry name" value="E3 UBIQUITIN-PROTEIN LIGASE NHLRC1-RELATED"/>
    <property type="match status" value="1"/>
</dbReference>
<comment type="caution">
    <text evidence="3">The sequence shown here is derived from an EMBL/GenBank/DDBJ whole genome shotgun (WGS) entry which is preliminary data.</text>
</comment>
<dbReference type="GO" id="GO:0008270">
    <property type="term" value="F:zinc ion binding"/>
    <property type="evidence" value="ECO:0007669"/>
    <property type="project" value="UniProtKB-KW"/>
</dbReference>
<dbReference type="GO" id="GO:0043161">
    <property type="term" value="P:proteasome-mediated ubiquitin-dependent protein catabolic process"/>
    <property type="evidence" value="ECO:0007669"/>
    <property type="project" value="TreeGrafter"/>
</dbReference>
<dbReference type="SUPFAM" id="SSF63825">
    <property type="entry name" value="YWTD domain"/>
    <property type="match status" value="1"/>
</dbReference>
<feature type="repeat" description="NHL" evidence="2">
    <location>
        <begin position="188"/>
        <end position="232"/>
    </location>
</feature>
<dbReference type="GO" id="GO:0000209">
    <property type="term" value="P:protein polyubiquitination"/>
    <property type="evidence" value="ECO:0007669"/>
    <property type="project" value="TreeGrafter"/>
</dbReference>
<evidence type="ECO:0000313" key="4">
    <source>
        <dbReference type="Proteomes" id="UP001165289"/>
    </source>
</evidence>
<feature type="repeat" description="NHL" evidence="2">
    <location>
        <begin position="108"/>
        <end position="144"/>
    </location>
</feature>
<organism evidence="3 4">
    <name type="scientific">Oopsacas minuta</name>
    <dbReference type="NCBI Taxonomy" id="111878"/>
    <lineage>
        <taxon>Eukaryota</taxon>
        <taxon>Metazoa</taxon>
        <taxon>Porifera</taxon>
        <taxon>Hexactinellida</taxon>
        <taxon>Hexasterophora</taxon>
        <taxon>Lyssacinosida</taxon>
        <taxon>Leucopsacidae</taxon>
        <taxon>Oopsacas</taxon>
    </lineage>
</organism>
<dbReference type="Gene3D" id="2.120.10.30">
    <property type="entry name" value="TolB, C-terminal domain"/>
    <property type="match status" value="2"/>
</dbReference>
<dbReference type="InterPro" id="IPR050952">
    <property type="entry name" value="TRIM-NHL_E3_ligases"/>
</dbReference>
<dbReference type="AlphaFoldDB" id="A0AAV7JGK9"/>
<dbReference type="PROSITE" id="PS51125">
    <property type="entry name" value="NHL"/>
    <property type="match status" value="2"/>
</dbReference>
<keyword evidence="4" id="KW-1185">Reference proteome</keyword>
<evidence type="ECO:0000256" key="2">
    <source>
        <dbReference type="PROSITE-ProRule" id="PRU00504"/>
    </source>
</evidence>
<proteinExistence type="predicted"/>
<dbReference type="InterPro" id="IPR001258">
    <property type="entry name" value="NHL_repeat"/>
</dbReference>
<evidence type="ECO:0000256" key="1">
    <source>
        <dbReference type="ARBA" id="ARBA00022737"/>
    </source>
</evidence>
<dbReference type="Pfam" id="PF01436">
    <property type="entry name" value="NHL"/>
    <property type="match status" value="2"/>
</dbReference>
<gene>
    <name evidence="3" type="ORF">LOD99_8366</name>
</gene>
<dbReference type="InterPro" id="IPR011042">
    <property type="entry name" value="6-blade_b-propeller_TolB-like"/>
</dbReference>
<name>A0AAV7JGK9_9METZ</name>
<sequence length="330" mass="37715">MVETLNSNKSITSDTLTNNELKDTLDGVISLINKKITELTAETDSCIEFEWHNQFETDIQQLGSIKLNRQTNISPTRTFSPQVKPVLPDYKAIQMPIVYCCKTSSDKKAPGELNFPGSITVHYQTGNIYITDMDNNRVQVFSCNGDYLFMFSENMYGPRGICISHNKVFVSQRYGNCINSYELEGKLIKSVGSGGTGEAKFYNPRGLDVSARNNNVYVCDYDNKRVQILTQELKFHSMLGIGSFNHPRDVKVTRDKVLVLDYNDPFMFVSNSDHILTNRLITRYDGKQTSYPYCFDIDGDYNIVMSDYNNHCVYIFNQEGEQIHKFRENG</sequence>
<evidence type="ECO:0000313" key="3">
    <source>
        <dbReference type="EMBL" id="KAI6647905.1"/>
    </source>
</evidence>
<dbReference type="Proteomes" id="UP001165289">
    <property type="component" value="Unassembled WGS sequence"/>
</dbReference>
<dbReference type="EMBL" id="JAKMXF010000335">
    <property type="protein sequence ID" value="KAI6647905.1"/>
    <property type="molecule type" value="Genomic_DNA"/>
</dbReference>
<protein>
    <submittedName>
        <fullName evidence="3">Cell surface protein</fullName>
    </submittedName>
</protein>
<accession>A0AAV7JGK9</accession>
<reference evidence="3 4" key="1">
    <citation type="journal article" date="2023" name="BMC Biol.">
        <title>The compact genome of the sponge Oopsacas minuta (Hexactinellida) is lacking key metazoan core genes.</title>
        <authorList>
            <person name="Santini S."/>
            <person name="Schenkelaars Q."/>
            <person name="Jourda C."/>
            <person name="Duchesne M."/>
            <person name="Belahbib H."/>
            <person name="Rocher C."/>
            <person name="Selva M."/>
            <person name="Riesgo A."/>
            <person name="Vervoort M."/>
            <person name="Leys S.P."/>
            <person name="Kodjabachian L."/>
            <person name="Le Bivic A."/>
            <person name="Borchiellini C."/>
            <person name="Claverie J.M."/>
            <person name="Renard E."/>
        </authorList>
    </citation>
    <scope>NUCLEOTIDE SEQUENCE [LARGE SCALE GENOMIC DNA]</scope>
    <source>
        <strain evidence="3">SPO-2</strain>
    </source>
</reference>